<name>A0A804UE15_MAIZE</name>
<keyword evidence="1" id="KW-0472">Membrane</keyword>
<evidence type="ECO:0000313" key="3">
    <source>
        <dbReference type="Proteomes" id="UP000007305"/>
    </source>
</evidence>
<dbReference type="Gramene" id="Zm00001eb317310_T001">
    <property type="protein sequence ID" value="Zm00001eb317310_P001"/>
    <property type="gene ID" value="Zm00001eb317310"/>
</dbReference>
<evidence type="ECO:0000256" key="1">
    <source>
        <dbReference type="SAM" id="Phobius"/>
    </source>
</evidence>
<reference evidence="2" key="3">
    <citation type="submission" date="2021-05" db="UniProtKB">
        <authorList>
            <consortium name="EnsemblPlants"/>
        </authorList>
    </citation>
    <scope>IDENTIFICATION</scope>
    <source>
        <strain evidence="2">cv. B73</strain>
    </source>
</reference>
<evidence type="ECO:0000313" key="2">
    <source>
        <dbReference type="EnsemblPlants" id="Zm00001eb317310_P001"/>
    </source>
</evidence>
<sequence length="97" mass="11081">MSNFRIHDGPPRNKDALDHLLRSGILIFCCSVMDKGFCVFLGFFPFLFGYTQLFLNIHSVGGNASYFPKNIAPKSSKLNSHNLLLGKEVNFYIFYIR</sequence>
<keyword evidence="1" id="KW-1133">Transmembrane helix</keyword>
<reference evidence="2" key="2">
    <citation type="submission" date="2019-07" db="EMBL/GenBank/DDBJ databases">
        <authorList>
            <person name="Seetharam A."/>
            <person name="Woodhouse M."/>
            <person name="Cannon E."/>
        </authorList>
    </citation>
    <scope>NUCLEOTIDE SEQUENCE [LARGE SCALE GENOMIC DNA]</scope>
    <source>
        <strain evidence="2">cv. B73</strain>
    </source>
</reference>
<dbReference type="EnsemblPlants" id="Zm00001eb317310_T001">
    <property type="protein sequence ID" value="Zm00001eb317310_P001"/>
    <property type="gene ID" value="Zm00001eb317310"/>
</dbReference>
<proteinExistence type="predicted"/>
<organism evidence="2 3">
    <name type="scientific">Zea mays</name>
    <name type="common">Maize</name>
    <dbReference type="NCBI Taxonomy" id="4577"/>
    <lineage>
        <taxon>Eukaryota</taxon>
        <taxon>Viridiplantae</taxon>
        <taxon>Streptophyta</taxon>
        <taxon>Embryophyta</taxon>
        <taxon>Tracheophyta</taxon>
        <taxon>Spermatophyta</taxon>
        <taxon>Magnoliopsida</taxon>
        <taxon>Liliopsida</taxon>
        <taxon>Poales</taxon>
        <taxon>Poaceae</taxon>
        <taxon>PACMAD clade</taxon>
        <taxon>Panicoideae</taxon>
        <taxon>Andropogonodae</taxon>
        <taxon>Andropogoneae</taxon>
        <taxon>Tripsacinae</taxon>
        <taxon>Zea</taxon>
    </lineage>
</organism>
<dbReference type="AlphaFoldDB" id="A0A804UE15"/>
<protein>
    <submittedName>
        <fullName evidence="2">Uncharacterized protein</fullName>
    </submittedName>
</protein>
<feature type="transmembrane region" description="Helical" evidence="1">
    <location>
        <begin position="20"/>
        <end position="48"/>
    </location>
</feature>
<keyword evidence="3" id="KW-1185">Reference proteome</keyword>
<keyword evidence="1" id="KW-0812">Transmembrane</keyword>
<accession>A0A804UE15</accession>
<dbReference type="Proteomes" id="UP000007305">
    <property type="component" value="Chromosome 7"/>
</dbReference>
<dbReference type="InParanoid" id="A0A804UE15"/>
<reference evidence="3" key="1">
    <citation type="submission" date="2015-12" db="EMBL/GenBank/DDBJ databases">
        <title>Update maize B73 reference genome by single molecule sequencing technologies.</title>
        <authorList>
            <consortium name="Maize Genome Sequencing Project"/>
            <person name="Ware D."/>
        </authorList>
    </citation>
    <scope>NUCLEOTIDE SEQUENCE [LARGE SCALE GENOMIC DNA]</scope>
    <source>
        <strain evidence="3">cv. B73</strain>
    </source>
</reference>